<evidence type="ECO:0000256" key="4">
    <source>
        <dbReference type="SAM" id="Coils"/>
    </source>
</evidence>
<dbReference type="GO" id="GO:0006935">
    <property type="term" value="P:chemotaxis"/>
    <property type="evidence" value="ECO:0007669"/>
    <property type="project" value="UniProtKB-ARBA"/>
</dbReference>
<evidence type="ECO:0000256" key="1">
    <source>
        <dbReference type="ARBA" id="ARBA00004370"/>
    </source>
</evidence>
<evidence type="ECO:0000256" key="2">
    <source>
        <dbReference type="ARBA" id="ARBA00023224"/>
    </source>
</evidence>
<dbReference type="InterPro" id="IPR004089">
    <property type="entry name" value="MCPsignal_dom"/>
</dbReference>
<sequence>MGLLASLKAGISADTQRQLNQTRTLLAEQQRTNRMLEDRLSLCQSKNDRLSRYASAYQEQSAMLSDFAISLDGYRQSFSQLQQFLAAERDNLTHLGKRSLHVQHSMGEISQSLAMVLERAHQMDSDIQALKQDTGQIRHISDNVNEVAQTTNLLSLNANIEAARAGNHGRGFTVVANEVRTLAQRTGLLTGEIARKLAEIDAKVEATHARSQQDMTLTRENLLSVEQHIRHMESQLTDMQNSRNSLVKSALLAEIELGNIEEFQLMVMVQRMVAGHLAADIERVAGKEECGIGRWYYNPMFGQVFAGMAEFRQLDPPHQQLHEFALLAVKATIEGDAKTARTCQLSMSQAGQVVSSLIRSMTQRLLKEHLPQGKLLGSAA</sequence>
<reference evidence="6" key="1">
    <citation type="submission" date="2021-03" db="EMBL/GenBank/DDBJ databases">
        <title>novel species isolated from a fishpond in China.</title>
        <authorList>
            <person name="Lu H."/>
            <person name="Cai Z."/>
        </authorList>
    </citation>
    <scope>NUCLEOTIDE SEQUENCE</scope>
    <source>
        <strain evidence="6">JCM 30855</strain>
    </source>
</reference>
<dbReference type="Gene3D" id="6.10.250.3200">
    <property type="match status" value="1"/>
</dbReference>
<dbReference type="Pfam" id="PF13682">
    <property type="entry name" value="CZB"/>
    <property type="match status" value="1"/>
</dbReference>
<proteinExistence type="predicted"/>
<feature type="coiled-coil region" evidence="4">
    <location>
        <begin position="19"/>
        <end position="46"/>
    </location>
</feature>
<keyword evidence="7" id="KW-1185">Reference proteome</keyword>
<evidence type="ECO:0000313" key="6">
    <source>
        <dbReference type="EMBL" id="MBN7824330.1"/>
    </source>
</evidence>
<dbReference type="SMART" id="SM00283">
    <property type="entry name" value="MA"/>
    <property type="match status" value="1"/>
</dbReference>
<comment type="subcellular location">
    <subcellularLocation>
        <location evidence="1">Membrane</location>
    </subcellularLocation>
</comment>
<dbReference type="Gene3D" id="1.20.120.30">
    <property type="entry name" value="Aspartate receptor, ligand-binding domain"/>
    <property type="match status" value="1"/>
</dbReference>
<dbReference type="PANTHER" id="PTHR32089">
    <property type="entry name" value="METHYL-ACCEPTING CHEMOTAXIS PROTEIN MCPB"/>
    <property type="match status" value="1"/>
</dbReference>
<dbReference type="InterPro" id="IPR025991">
    <property type="entry name" value="Chemoreceptor_zinc-bind_dom"/>
</dbReference>
<keyword evidence="2 3" id="KW-0807">Transducer</keyword>
<accession>A0A939DKP3</accession>
<name>A0A939DKP3_9ALTE</name>
<dbReference type="Proteomes" id="UP000664654">
    <property type="component" value="Unassembled WGS sequence"/>
</dbReference>
<dbReference type="SUPFAM" id="SSF58104">
    <property type="entry name" value="Methyl-accepting chemotaxis protein (MCP) signaling domain"/>
    <property type="match status" value="1"/>
</dbReference>
<evidence type="ECO:0000313" key="7">
    <source>
        <dbReference type="Proteomes" id="UP000664654"/>
    </source>
</evidence>
<feature type="domain" description="Methyl-accepting transducer" evidence="5">
    <location>
        <begin position="51"/>
        <end position="205"/>
    </location>
</feature>
<keyword evidence="4" id="KW-0175">Coiled coil</keyword>
<dbReference type="RefSeq" id="WP_206572450.1">
    <property type="nucleotide sequence ID" value="NZ_JAFKCV010000002.1"/>
</dbReference>
<evidence type="ECO:0000259" key="5">
    <source>
        <dbReference type="PROSITE" id="PS50111"/>
    </source>
</evidence>
<comment type="caution">
    <text evidence="6">The sequence shown here is derived from an EMBL/GenBank/DDBJ whole genome shotgun (WGS) entry which is preliminary data.</text>
</comment>
<dbReference type="Pfam" id="PF00015">
    <property type="entry name" value="MCPsignal"/>
    <property type="match status" value="1"/>
</dbReference>
<dbReference type="GO" id="GO:0016020">
    <property type="term" value="C:membrane"/>
    <property type="evidence" value="ECO:0007669"/>
    <property type="project" value="UniProtKB-SubCell"/>
</dbReference>
<dbReference type="AlphaFoldDB" id="A0A939DKP3"/>
<gene>
    <name evidence="6" type="ORF">J0A66_03725</name>
</gene>
<organism evidence="6 7">
    <name type="scientific">Bowmanella dokdonensis</name>
    <dbReference type="NCBI Taxonomy" id="751969"/>
    <lineage>
        <taxon>Bacteria</taxon>
        <taxon>Pseudomonadati</taxon>
        <taxon>Pseudomonadota</taxon>
        <taxon>Gammaproteobacteria</taxon>
        <taxon>Alteromonadales</taxon>
        <taxon>Alteromonadaceae</taxon>
        <taxon>Bowmanella</taxon>
    </lineage>
</organism>
<dbReference type="EMBL" id="JAFKCV010000002">
    <property type="protein sequence ID" value="MBN7824330.1"/>
    <property type="molecule type" value="Genomic_DNA"/>
</dbReference>
<dbReference type="PROSITE" id="PS50111">
    <property type="entry name" value="CHEMOTAXIS_TRANSDUC_2"/>
    <property type="match status" value="1"/>
</dbReference>
<dbReference type="GO" id="GO:0007165">
    <property type="term" value="P:signal transduction"/>
    <property type="evidence" value="ECO:0007669"/>
    <property type="project" value="UniProtKB-KW"/>
</dbReference>
<dbReference type="PANTHER" id="PTHR32089:SF112">
    <property type="entry name" value="LYSOZYME-LIKE PROTEIN-RELATED"/>
    <property type="match status" value="1"/>
</dbReference>
<evidence type="ECO:0000256" key="3">
    <source>
        <dbReference type="PROSITE-ProRule" id="PRU00284"/>
    </source>
</evidence>
<protein>
    <submittedName>
        <fullName evidence="6">CZB domain-containing protein</fullName>
    </submittedName>
</protein>